<reference evidence="1" key="2">
    <citation type="journal article" date="2015" name="Data Brief">
        <title>Shoot transcriptome of the giant reed, Arundo donax.</title>
        <authorList>
            <person name="Barrero R.A."/>
            <person name="Guerrero F.D."/>
            <person name="Moolhuijzen P."/>
            <person name="Goolsby J.A."/>
            <person name="Tidwell J."/>
            <person name="Bellgard S.E."/>
            <person name="Bellgard M.I."/>
        </authorList>
    </citation>
    <scope>NUCLEOTIDE SEQUENCE</scope>
    <source>
        <tissue evidence="1">Shoot tissue taken approximately 20 cm above the soil surface</tissue>
    </source>
</reference>
<reference evidence="1" key="1">
    <citation type="submission" date="2014-09" db="EMBL/GenBank/DDBJ databases">
        <authorList>
            <person name="Magalhaes I.L.F."/>
            <person name="Oliveira U."/>
            <person name="Santos F.R."/>
            <person name="Vidigal T.H.D.A."/>
            <person name="Brescovit A.D."/>
            <person name="Santos A.J."/>
        </authorList>
    </citation>
    <scope>NUCLEOTIDE SEQUENCE</scope>
    <source>
        <tissue evidence="1">Shoot tissue taken approximately 20 cm above the soil surface</tissue>
    </source>
</reference>
<accession>A0A0A8Z672</accession>
<evidence type="ECO:0000313" key="1">
    <source>
        <dbReference type="EMBL" id="JAD30352.1"/>
    </source>
</evidence>
<proteinExistence type="predicted"/>
<protein>
    <submittedName>
        <fullName evidence="1">Uncharacterized protein</fullName>
    </submittedName>
</protein>
<name>A0A0A8Z672_ARUDO</name>
<dbReference type="AlphaFoldDB" id="A0A0A8Z672"/>
<organism evidence="1">
    <name type="scientific">Arundo donax</name>
    <name type="common">Giant reed</name>
    <name type="synonym">Donax arundinaceus</name>
    <dbReference type="NCBI Taxonomy" id="35708"/>
    <lineage>
        <taxon>Eukaryota</taxon>
        <taxon>Viridiplantae</taxon>
        <taxon>Streptophyta</taxon>
        <taxon>Embryophyta</taxon>
        <taxon>Tracheophyta</taxon>
        <taxon>Spermatophyta</taxon>
        <taxon>Magnoliopsida</taxon>
        <taxon>Liliopsida</taxon>
        <taxon>Poales</taxon>
        <taxon>Poaceae</taxon>
        <taxon>PACMAD clade</taxon>
        <taxon>Arundinoideae</taxon>
        <taxon>Arundineae</taxon>
        <taxon>Arundo</taxon>
    </lineage>
</organism>
<sequence>MLETEVTDVIPSGSYPVSLVRPDVR</sequence>
<dbReference type="EMBL" id="GBRH01267543">
    <property type="protein sequence ID" value="JAD30352.1"/>
    <property type="molecule type" value="Transcribed_RNA"/>
</dbReference>